<protein>
    <submittedName>
        <fullName evidence="8">Response regulator</fullName>
    </submittedName>
</protein>
<evidence type="ECO:0000256" key="2">
    <source>
        <dbReference type="ARBA" id="ARBA00022777"/>
    </source>
</evidence>
<dbReference type="InterPro" id="IPR011712">
    <property type="entry name" value="Sig_transdc_His_kin_sub3_dim/P"/>
</dbReference>
<dbReference type="InterPro" id="IPR003594">
    <property type="entry name" value="HATPase_dom"/>
</dbReference>
<evidence type="ECO:0000256" key="3">
    <source>
        <dbReference type="ARBA" id="ARBA00023012"/>
    </source>
</evidence>
<dbReference type="PANTHER" id="PTHR24421">
    <property type="entry name" value="NITRATE/NITRITE SENSOR PROTEIN NARX-RELATED"/>
    <property type="match status" value="1"/>
</dbReference>
<evidence type="ECO:0000259" key="6">
    <source>
        <dbReference type="PROSITE" id="PS50110"/>
    </source>
</evidence>
<evidence type="ECO:0000256" key="1">
    <source>
        <dbReference type="ARBA" id="ARBA00022679"/>
    </source>
</evidence>
<dbReference type="CDD" id="cd16917">
    <property type="entry name" value="HATPase_UhpB-NarQ-NarX-like"/>
    <property type="match status" value="1"/>
</dbReference>
<dbReference type="InterPro" id="IPR000014">
    <property type="entry name" value="PAS"/>
</dbReference>
<dbReference type="InterPro" id="IPR011006">
    <property type="entry name" value="CheY-like_superfamily"/>
</dbReference>
<dbReference type="PROSITE" id="PS50113">
    <property type="entry name" value="PAC"/>
    <property type="match status" value="1"/>
</dbReference>
<dbReference type="Gene3D" id="3.30.450.20">
    <property type="entry name" value="PAS domain"/>
    <property type="match status" value="1"/>
</dbReference>
<dbReference type="InterPro" id="IPR035965">
    <property type="entry name" value="PAS-like_dom_sf"/>
</dbReference>
<dbReference type="InterPro" id="IPR001789">
    <property type="entry name" value="Sig_transdc_resp-reg_receiver"/>
</dbReference>
<keyword evidence="2" id="KW-0418">Kinase</keyword>
<evidence type="ECO:0000313" key="8">
    <source>
        <dbReference type="EMBL" id="WUR15150.1"/>
    </source>
</evidence>
<dbReference type="Proteomes" id="UP000321323">
    <property type="component" value="Chromosome"/>
</dbReference>
<dbReference type="InterPro" id="IPR013655">
    <property type="entry name" value="PAS_fold_3"/>
</dbReference>
<dbReference type="InterPro" id="IPR000700">
    <property type="entry name" value="PAS-assoc_C"/>
</dbReference>
<dbReference type="InterPro" id="IPR050482">
    <property type="entry name" value="Sensor_HK_TwoCompSys"/>
</dbReference>
<dbReference type="SMART" id="SM00448">
    <property type="entry name" value="REC"/>
    <property type="match status" value="1"/>
</dbReference>
<dbReference type="PANTHER" id="PTHR24421:SF59">
    <property type="entry name" value="OXYGEN SENSOR HISTIDINE KINASE NREB"/>
    <property type="match status" value="1"/>
</dbReference>
<dbReference type="Pfam" id="PF07730">
    <property type="entry name" value="HisKA_3"/>
    <property type="match status" value="1"/>
</dbReference>
<dbReference type="Pfam" id="PF00072">
    <property type="entry name" value="Response_reg"/>
    <property type="match status" value="1"/>
</dbReference>
<dbReference type="SMART" id="SM00387">
    <property type="entry name" value="HATPase_c"/>
    <property type="match status" value="1"/>
</dbReference>
<keyword evidence="3" id="KW-0902">Two-component regulatory system</keyword>
<dbReference type="PROSITE" id="PS50110">
    <property type="entry name" value="RESPONSE_REGULATORY"/>
    <property type="match status" value="1"/>
</dbReference>
<dbReference type="EMBL" id="CP136508">
    <property type="protein sequence ID" value="WUR15150.1"/>
    <property type="molecule type" value="Genomic_DNA"/>
</dbReference>
<keyword evidence="9" id="KW-1185">Reference proteome</keyword>
<dbReference type="Gene3D" id="1.20.5.1930">
    <property type="match status" value="1"/>
</dbReference>
<feature type="domain" description="PAC" evidence="7">
    <location>
        <begin position="217"/>
        <end position="269"/>
    </location>
</feature>
<evidence type="ECO:0000259" key="5">
    <source>
        <dbReference type="PROSITE" id="PS50109"/>
    </source>
</evidence>
<dbReference type="Pfam" id="PF02518">
    <property type="entry name" value="HATPase_c"/>
    <property type="match status" value="1"/>
</dbReference>
<evidence type="ECO:0000256" key="4">
    <source>
        <dbReference type="PROSITE-ProRule" id="PRU00169"/>
    </source>
</evidence>
<evidence type="ECO:0000313" key="9">
    <source>
        <dbReference type="Proteomes" id="UP000321323"/>
    </source>
</evidence>
<dbReference type="PROSITE" id="PS50109">
    <property type="entry name" value="HIS_KIN"/>
    <property type="match status" value="1"/>
</dbReference>
<dbReference type="SUPFAM" id="SSF52172">
    <property type="entry name" value="CheY-like"/>
    <property type="match status" value="1"/>
</dbReference>
<dbReference type="Pfam" id="PF08447">
    <property type="entry name" value="PAS_3"/>
    <property type="match status" value="1"/>
</dbReference>
<organism evidence="8 9">
    <name type="scientific">[Empedobacter] haloabium</name>
    <dbReference type="NCBI Taxonomy" id="592317"/>
    <lineage>
        <taxon>Bacteria</taxon>
        <taxon>Pseudomonadati</taxon>
        <taxon>Pseudomonadota</taxon>
        <taxon>Betaproteobacteria</taxon>
        <taxon>Burkholderiales</taxon>
        <taxon>Oxalobacteraceae</taxon>
        <taxon>Telluria group</taxon>
        <taxon>Telluria group incertae sedis</taxon>
    </lineage>
</organism>
<dbReference type="NCBIfam" id="TIGR00229">
    <property type="entry name" value="sensory_box"/>
    <property type="match status" value="1"/>
</dbReference>
<gene>
    <name evidence="8" type="ORF">E7V67_008605</name>
</gene>
<dbReference type="CDD" id="cd00130">
    <property type="entry name" value="PAS"/>
    <property type="match status" value="1"/>
</dbReference>
<keyword evidence="4" id="KW-0597">Phosphoprotein</keyword>
<accession>A0ABZ1US64</accession>
<sequence>MKAGPIRILVVEDDLVDRIACRRTLAAAGGTFELLEADNGTAGLEIAASAAPDCILLDYRLPDLTGLEFLARLADLRPGPGQPPVLMLTGADSAAVAAESIRRGAREYLVKDVEGAYLQLLPGAVERLLREQKLIDEQRRIEARFRTLVEQVHAISYVVALAAPDRLQYISPQIRMLGYTAEEWLADPALHGERMLPQERAALLQAIHASRVAGLPLRLEYRLLARDGRVLWFRDQADLVLADDGQALLMQGLLVDITANKAAEQELERSHGELRRLAAHQESIKEQERQRIAREIHDELGGLLTGIKAYISVAAERARTGESSAALLDDAAGLAQTAIETVRRVITDLRPSVLDQLGIWAAIEWYAAQVAQRSGLACHCAIEDDAAALAPDGECSIMLFRIVQEALTNVVRHAHAGRIDVQVRLAGTMLQVAVDDDGKGIDAGDDRRGTWGILGMQERARRYGGEVTIARRAGAGTQLLLRVPVEELNG</sequence>
<dbReference type="Gene3D" id="3.40.50.2300">
    <property type="match status" value="1"/>
</dbReference>
<reference evidence="8 9" key="1">
    <citation type="journal article" date="2019" name="Int. J. Syst. Evol. Microbiol.">
        <title>The Draft Whole-Genome Sequence of the Antibiotic Producer Empedobacter haloabium ATCC 31962 Provides Indications for Its Taxonomic Reclassification.</title>
        <authorList>
            <person name="Miess H."/>
            <person name="Arlt P."/>
            <person name="Apel A.K."/>
            <person name="Weber T."/>
            <person name="Nieselt K."/>
            <person name="Hanssen F."/>
            <person name="Czemmel S."/>
            <person name="Nahnsen S."/>
            <person name="Gross H."/>
        </authorList>
    </citation>
    <scope>NUCLEOTIDE SEQUENCE [LARGE SCALE GENOMIC DNA]</scope>
    <source>
        <strain evidence="8 9">ATCC 31962</strain>
    </source>
</reference>
<dbReference type="InterPro" id="IPR036890">
    <property type="entry name" value="HATPase_C_sf"/>
</dbReference>
<dbReference type="CDD" id="cd00156">
    <property type="entry name" value="REC"/>
    <property type="match status" value="1"/>
</dbReference>
<dbReference type="SUPFAM" id="SSF55785">
    <property type="entry name" value="PYP-like sensor domain (PAS domain)"/>
    <property type="match status" value="1"/>
</dbReference>
<dbReference type="Gene3D" id="3.30.565.10">
    <property type="entry name" value="Histidine kinase-like ATPase, C-terminal domain"/>
    <property type="match status" value="1"/>
</dbReference>
<keyword evidence="1" id="KW-0808">Transferase</keyword>
<dbReference type="InterPro" id="IPR001610">
    <property type="entry name" value="PAC"/>
</dbReference>
<dbReference type="SMART" id="SM00086">
    <property type="entry name" value="PAC"/>
    <property type="match status" value="1"/>
</dbReference>
<name>A0ABZ1US64_9BURK</name>
<feature type="domain" description="Histidine kinase" evidence="5">
    <location>
        <begin position="399"/>
        <end position="487"/>
    </location>
</feature>
<feature type="domain" description="Response regulatory" evidence="6">
    <location>
        <begin position="7"/>
        <end position="126"/>
    </location>
</feature>
<dbReference type="InterPro" id="IPR005467">
    <property type="entry name" value="His_kinase_dom"/>
</dbReference>
<feature type="modified residue" description="4-aspartylphosphate" evidence="4">
    <location>
        <position position="58"/>
    </location>
</feature>
<evidence type="ECO:0000259" key="7">
    <source>
        <dbReference type="PROSITE" id="PS50113"/>
    </source>
</evidence>
<proteinExistence type="predicted"/>
<dbReference type="SUPFAM" id="SSF55874">
    <property type="entry name" value="ATPase domain of HSP90 chaperone/DNA topoisomerase II/histidine kinase"/>
    <property type="match status" value="1"/>
</dbReference>